<protein>
    <recommendedName>
        <fullName evidence="3">Ribbon-helix-helix protein CopG domain-containing protein</fullName>
    </recommendedName>
</protein>
<reference evidence="1 2" key="1">
    <citation type="journal article" date="2016" name="Nat. Commun.">
        <title>Thousands of microbial genomes shed light on interconnected biogeochemical processes in an aquifer system.</title>
        <authorList>
            <person name="Anantharaman K."/>
            <person name="Brown C.T."/>
            <person name="Hug L.A."/>
            <person name="Sharon I."/>
            <person name="Castelle C.J."/>
            <person name="Probst A.J."/>
            <person name="Thomas B.C."/>
            <person name="Singh A."/>
            <person name="Wilkins M.J."/>
            <person name="Karaoz U."/>
            <person name="Brodie E.L."/>
            <person name="Williams K.H."/>
            <person name="Hubbard S.S."/>
            <person name="Banfield J.F."/>
        </authorList>
    </citation>
    <scope>NUCLEOTIDE SEQUENCE [LARGE SCALE GENOMIC DNA]</scope>
</reference>
<proteinExistence type="predicted"/>
<evidence type="ECO:0000313" key="1">
    <source>
        <dbReference type="EMBL" id="OGG67592.1"/>
    </source>
</evidence>
<accession>A0A1F6E306</accession>
<evidence type="ECO:0008006" key="3">
    <source>
        <dbReference type="Google" id="ProtNLM"/>
    </source>
</evidence>
<dbReference type="CDD" id="cd22231">
    <property type="entry name" value="RHH_NikR_HicB-like"/>
    <property type="match status" value="1"/>
</dbReference>
<dbReference type="STRING" id="1798500.A3C21_03890"/>
<dbReference type="Proteomes" id="UP000178572">
    <property type="component" value="Unassembled WGS sequence"/>
</dbReference>
<gene>
    <name evidence="1" type="ORF">A3C21_03890</name>
</gene>
<sequence>MSTNTYERVNVTLPRDTLRLIDRVTRKKNRSGFVDRAVRFYVEKTGSANLKKELRAGARARAERDCTIAEEWFPVETDA</sequence>
<dbReference type="Gene3D" id="1.10.1220.10">
    <property type="entry name" value="Met repressor-like"/>
    <property type="match status" value="1"/>
</dbReference>
<dbReference type="GO" id="GO:0006355">
    <property type="term" value="P:regulation of DNA-templated transcription"/>
    <property type="evidence" value="ECO:0007669"/>
    <property type="project" value="InterPro"/>
</dbReference>
<dbReference type="InterPro" id="IPR013321">
    <property type="entry name" value="Arc_rbn_hlx_hlx"/>
</dbReference>
<comment type="caution">
    <text evidence="1">The sequence shown here is derived from an EMBL/GenBank/DDBJ whole genome shotgun (WGS) entry which is preliminary data.</text>
</comment>
<dbReference type="EMBL" id="MFLN01000004">
    <property type="protein sequence ID" value="OGG67592.1"/>
    <property type="molecule type" value="Genomic_DNA"/>
</dbReference>
<dbReference type="AlphaFoldDB" id="A0A1F6E306"/>
<evidence type="ECO:0000313" key="2">
    <source>
        <dbReference type="Proteomes" id="UP000178572"/>
    </source>
</evidence>
<organism evidence="1 2">
    <name type="scientific">Candidatus Kaiserbacteria bacterium RIFCSPHIGHO2_02_FULL_59_21</name>
    <dbReference type="NCBI Taxonomy" id="1798500"/>
    <lineage>
        <taxon>Bacteria</taxon>
        <taxon>Candidatus Kaiseribacteriota</taxon>
    </lineage>
</organism>
<name>A0A1F6E306_9BACT</name>